<dbReference type="InterPro" id="IPR015424">
    <property type="entry name" value="PyrdxlP-dep_Trfase"/>
</dbReference>
<evidence type="ECO:0000256" key="1">
    <source>
        <dbReference type="ARBA" id="ARBA00022576"/>
    </source>
</evidence>
<dbReference type="InterPro" id="IPR015421">
    <property type="entry name" value="PyrdxlP-dep_Trfase_major"/>
</dbReference>
<dbReference type="Gene3D" id="3.90.1150.10">
    <property type="entry name" value="Aspartate Aminotransferase, domain 1"/>
    <property type="match status" value="1"/>
</dbReference>
<dbReference type="Proteomes" id="UP000284702">
    <property type="component" value="Unassembled WGS sequence"/>
</dbReference>
<evidence type="ECO:0000313" key="4">
    <source>
        <dbReference type="Proteomes" id="UP000284702"/>
    </source>
</evidence>
<dbReference type="GO" id="GO:0004015">
    <property type="term" value="F:adenosylmethionine-8-amino-7-oxononanoate transaminase activity"/>
    <property type="evidence" value="ECO:0007669"/>
    <property type="project" value="TreeGrafter"/>
</dbReference>
<dbReference type="GO" id="GO:0004141">
    <property type="term" value="F:dethiobiotin synthase activity"/>
    <property type="evidence" value="ECO:0007669"/>
    <property type="project" value="TreeGrafter"/>
</dbReference>
<dbReference type="InterPro" id="IPR015422">
    <property type="entry name" value="PyrdxlP-dep_Trfase_small"/>
</dbReference>
<dbReference type="GO" id="GO:0005739">
    <property type="term" value="C:mitochondrion"/>
    <property type="evidence" value="ECO:0007669"/>
    <property type="project" value="TreeGrafter"/>
</dbReference>
<keyword evidence="2" id="KW-0808">Transferase</keyword>
<comment type="caution">
    <text evidence="3">The sequence shown here is derived from an EMBL/GenBank/DDBJ whole genome shotgun (WGS) entry which is preliminary data.</text>
</comment>
<proteinExistence type="predicted"/>
<accession>A0A3R8D9A1</accession>
<dbReference type="EMBL" id="MZMZ02003066">
    <property type="protein sequence ID" value="RQM22914.1"/>
    <property type="molecule type" value="Genomic_DNA"/>
</dbReference>
<dbReference type="VEuPathDB" id="FungiDB:H257_02311"/>
<evidence type="ECO:0000256" key="2">
    <source>
        <dbReference type="ARBA" id="ARBA00022679"/>
    </source>
</evidence>
<keyword evidence="1" id="KW-0032">Aminotransferase</keyword>
<dbReference type="SUPFAM" id="SSF53383">
    <property type="entry name" value="PLP-dependent transferases"/>
    <property type="match status" value="1"/>
</dbReference>
<name>A0A3R8D9A1_APHAT</name>
<dbReference type="AlphaFoldDB" id="A0A3R8D9A1"/>
<evidence type="ECO:0000313" key="3">
    <source>
        <dbReference type="EMBL" id="RQM22914.1"/>
    </source>
</evidence>
<dbReference type="Gene3D" id="3.40.640.10">
    <property type="entry name" value="Type I PLP-dependent aspartate aminotransferase-like (Major domain)"/>
    <property type="match status" value="1"/>
</dbReference>
<sequence length="265" mass="28282">AFRTFITSSSYNSTTDSNKQLVVLAQTNCYHGDTLGTMHVAEPSVFNLSQHPWYKPKAIFAAPPTVSLSAVSGKQGVTVTWPEVDPAFALHLESLDDLFDPTSRDATAAAAAYEAYVTDLLDHHVPPHAVVGALVLEPVLIGAGHSFTANPVGCAAALTALDMYDSLGQDDATPRVYWDPATVAAVGQSTRVVRAFQLGTVVVFELASEGKGYEATGAQDFIRHLRTDGIYARALGNVIYIMCSPLTTTDVCRQVLQKVAKVVLG</sequence>
<dbReference type="GO" id="GO:0009102">
    <property type="term" value="P:biotin biosynthetic process"/>
    <property type="evidence" value="ECO:0007669"/>
    <property type="project" value="TreeGrafter"/>
</dbReference>
<feature type="non-terminal residue" evidence="3">
    <location>
        <position position="1"/>
    </location>
</feature>
<dbReference type="PANTHER" id="PTHR42684:SF3">
    <property type="entry name" value="ADENOSYLMETHIONINE-8-AMINO-7-OXONONANOATE AMINOTRANSFERASE"/>
    <property type="match status" value="1"/>
</dbReference>
<keyword evidence="4" id="KW-1185">Reference proteome</keyword>
<gene>
    <name evidence="3" type="ORF">B5M09_010378</name>
</gene>
<reference evidence="3" key="1">
    <citation type="submission" date="2018-07" db="EMBL/GenBank/DDBJ databases">
        <title>Annotation of Aphanomyces astaci genome assembly.</title>
        <authorList>
            <person name="Studholme D.J."/>
        </authorList>
    </citation>
    <scope>NUCLEOTIDE SEQUENCE [LARGE SCALE GENOMIC DNA]</scope>
    <source>
        <strain evidence="3">Pc</strain>
    </source>
</reference>
<protein>
    <submittedName>
        <fullName evidence="3">Uncharacterized protein</fullName>
    </submittedName>
</protein>
<organism evidence="3 4">
    <name type="scientific">Aphanomyces astaci</name>
    <name type="common">Crayfish plague agent</name>
    <dbReference type="NCBI Taxonomy" id="112090"/>
    <lineage>
        <taxon>Eukaryota</taxon>
        <taxon>Sar</taxon>
        <taxon>Stramenopiles</taxon>
        <taxon>Oomycota</taxon>
        <taxon>Saprolegniomycetes</taxon>
        <taxon>Saprolegniales</taxon>
        <taxon>Verrucalvaceae</taxon>
        <taxon>Aphanomyces</taxon>
    </lineage>
</organism>
<dbReference type="PANTHER" id="PTHR42684">
    <property type="entry name" value="ADENOSYLMETHIONINE-8-AMINO-7-OXONONANOATE AMINOTRANSFERASE"/>
    <property type="match status" value="1"/>
</dbReference>